<dbReference type="EMBL" id="BPQB01000001">
    <property type="protein sequence ID" value="GJE84997.1"/>
    <property type="molecule type" value="Genomic_DNA"/>
</dbReference>
<accession>A0A9P3FXK0</accession>
<evidence type="ECO:0000256" key="1">
    <source>
        <dbReference type="SAM" id="MobiDB-lite"/>
    </source>
</evidence>
<name>A0A9P3FXK0_9APHY</name>
<feature type="compositionally biased region" description="Polar residues" evidence="1">
    <location>
        <begin position="241"/>
        <end position="250"/>
    </location>
</feature>
<reference evidence="3 4" key="1">
    <citation type="submission" date="2021-08" db="EMBL/GenBank/DDBJ databases">
        <title>Draft Genome Sequence of Phanerochaete sordida strain YK-624.</title>
        <authorList>
            <person name="Mori T."/>
            <person name="Dohra H."/>
            <person name="Suzuki T."/>
            <person name="Kawagishi H."/>
            <person name="Hirai H."/>
        </authorList>
    </citation>
    <scope>NUCLEOTIDE SEQUENCE [LARGE SCALE GENOMIC DNA]</scope>
    <source>
        <strain evidence="3 4">YK-624</strain>
    </source>
</reference>
<keyword evidence="4" id="KW-1185">Reference proteome</keyword>
<dbReference type="AlphaFoldDB" id="A0A9P3FXK0"/>
<dbReference type="PANTHER" id="PTHR31840">
    <property type="entry name" value="COILED-COIL DOMAIN-CONTAINING PROTEIN 97"/>
    <property type="match status" value="1"/>
</dbReference>
<sequence length="250" mass="28869">MADTTQSEPHVLAVLKYLGLPKDYTPSPVEQPEEFLAQHMRSLPRDLLALFSPSINAKQRTKLPAIRNRRLRYFDSSPPEFRLPGAKATFSSLWPGPVGNMQDVARGEAKDEKEWADKEFMEGRTEGRQVGKLGELLGTWTEEREAERARDLRRLQREAEEAVPEEEEDTDDEEAAEAAAQEELSPREAEELFKRRLKERFIYGLLEGLVDYDGVDWDEKWDPNLDRDEEERWFDDEEESPATNLTQSAD</sequence>
<feature type="compositionally biased region" description="Acidic residues" evidence="1">
    <location>
        <begin position="227"/>
        <end position="240"/>
    </location>
</feature>
<evidence type="ECO:0000259" key="2">
    <source>
        <dbReference type="Pfam" id="PF09747"/>
    </source>
</evidence>
<dbReference type="OrthoDB" id="3345311at2759"/>
<organism evidence="3 4">
    <name type="scientific">Phanerochaete sordida</name>
    <dbReference type="NCBI Taxonomy" id="48140"/>
    <lineage>
        <taxon>Eukaryota</taxon>
        <taxon>Fungi</taxon>
        <taxon>Dikarya</taxon>
        <taxon>Basidiomycota</taxon>
        <taxon>Agaricomycotina</taxon>
        <taxon>Agaricomycetes</taxon>
        <taxon>Polyporales</taxon>
        <taxon>Phanerochaetaceae</taxon>
        <taxon>Phanerochaete</taxon>
    </lineage>
</organism>
<evidence type="ECO:0000313" key="3">
    <source>
        <dbReference type="EMBL" id="GJE84997.1"/>
    </source>
</evidence>
<feature type="region of interest" description="Disordered" evidence="1">
    <location>
        <begin position="156"/>
        <end position="189"/>
    </location>
</feature>
<feature type="compositionally biased region" description="Basic and acidic residues" evidence="1">
    <location>
        <begin position="217"/>
        <end position="226"/>
    </location>
</feature>
<comment type="caution">
    <text evidence="3">The sequence shown here is derived from an EMBL/GenBank/DDBJ whole genome shotgun (WGS) entry which is preliminary data.</text>
</comment>
<feature type="region of interest" description="Disordered" evidence="1">
    <location>
        <begin position="215"/>
        <end position="250"/>
    </location>
</feature>
<dbReference type="Pfam" id="PF09747">
    <property type="entry name" value="CCD97-like_C"/>
    <property type="match status" value="1"/>
</dbReference>
<feature type="domain" description="CCD97-like C-terminal" evidence="2">
    <location>
        <begin position="132"/>
        <end position="237"/>
    </location>
</feature>
<dbReference type="PANTHER" id="PTHR31840:SF1">
    <property type="entry name" value="COILED-COIL DOMAIN-CONTAINING PROTEIN 97"/>
    <property type="match status" value="1"/>
</dbReference>
<dbReference type="InterPro" id="IPR040233">
    <property type="entry name" value="CCD97-like_C"/>
</dbReference>
<protein>
    <recommendedName>
        <fullName evidence="2">CCD97-like C-terminal domain-containing protein</fullName>
    </recommendedName>
</protein>
<dbReference type="Proteomes" id="UP000703269">
    <property type="component" value="Unassembled WGS sequence"/>
</dbReference>
<proteinExistence type="predicted"/>
<evidence type="ECO:0000313" key="4">
    <source>
        <dbReference type="Proteomes" id="UP000703269"/>
    </source>
</evidence>
<dbReference type="InterPro" id="IPR018613">
    <property type="entry name" value="Ccdc97-like"/>
</dbReference>
<gene>
    <name evidence="3" type="ORF">PsYK624_010740</name>
</gene>
<feature type="compositionally biased region" description="Acidic residues" evidence="1">
    <location>
        <begin position="161"/>
        <end position="176"/>
    </location>
</feature>